<dbReference type="GO" id="GO:0009424">
    <property type="term" value="C:bacterial-type flagellum hook"/>
    <property type="evidence" value="ECO:0007669"/>
    <property type="project" value="InterPro"/>
</dbReference>
<dbReference type="InterPro" id="IPR013384">
    <property type="entry name" value="Flagell_FlgL"/>
</dbReference>
<dbReference type="NCBIfam" id="TIGR02550">
    <property type="entry name" value="flagell_flgL"/>
    <property type="match status" value="1"/>
</dbReference>
<feature type="domain" description="Flagellin N-terminal" evidence="1">
    <location>
        <begin position="3"/>
        <end position="138"/>
    </location>
</feature>
<dbReference type="RefSeq" id="WP_062194979.1">
    <property type="nucleotide sequence ID" value="NZ_DF967965.1"/>
</dbReference>
<dbReference type="Pfam" id="PF00669">
    <property type="entry name" value="Flagellin_N"/>
    <property type="match status" value="1"/>
</dbReference>
<dbReference type="STRING" id="229919.GCA_001050195_02743"/>
<name>A0A3D1JDM3_9CHLR</name>
<reference evidence="2 3" key="1">
    <citation type="journal article" date="2018" name="Nat. Biotechnol.">
        <title>A standardized bacterial taxonomy based on genome phylogeny substantially revises the tree of life.</title>
        <authorList>
            <person name="Parks D.H."/>
            <person name="Chuvochina M."/>
            <person name="Waite D.W."/>
            <person name="Rinke C."/>
            <person name="Skarshewski A."/>
            <person name="Chaumeil P.A."/>
            <person name="Hugenholtz P."/>
        </authorList>
    </citation>
    <scope>NUCLEOTIDE SEQUENCE [LARGE SCALE GENOMIC DNA]</scope>
    <source>
        <strain evidence="2">UBA8781</strain>
    </source>
</reference>
<dbReference type="GO" id="GO:0071973">
    <property type="term" value="P:bacterial-type flagellum-dependent cell motility"/>
    <property type="evidence" value="ECO:0007669"/>
    <property type="project" value="InterPro"/>
</dbReference>
<dbReference type="EMBL" id="DPBP01000002">
    <property type="protein sequence ID" value="HCE16285.1"/>
    <property type="molecule type" value="Genomic_DNA"/>
</dbReference>
<accession>A0A3D1JDM3</accession>
<dbReference type="GO" id="GO:0005198">
    <property type="term" value="F:structural molecule activity"/>
    <property type="evidence" value="ECO:0007669"/>
    <property type="project" value="InterPro"/>
</dbReference>
<evidence type="ECO:0000259" key="1">
    <source>
        <dbReference type="Pfam" id="PF00669"/>
    </source>
</evidence>
<keyword evidence="2" id="KW-0966">Cell projection</keyword>
<proteinExistence type="predicted"/>
<dbReference type="Gene3D" id="1.20.1330.10">
    <property type="entry name" value="f41 fragment of flagellin, N-terminal domain"/>
    <property type="match status" value="1"/>
</dbReference>
<sequence length="294" mass="31886">MRITNKMMSDHAVRHLSENMEQIARMQERIASGKQFSAPSEDPVGASHSLSLRSGLRTLEAFKTSTQQANDWLTATESAFQQMEDLATRAVTLVTRGLNDTLGAGERATSLATEVDGILAHAMDTANSTHNGQFLFGGFKVQSPPFSMPASSTVVYQGDGGVMLRSLSPAQNVPINVLGDQAFLPFLEALVQARDALQANDPATLRTALNGLQSALTTMNQHRTSVGARLRQVQVASDYLSKTEIETQSLLSKKEDLNLAEGISQLRGRENAYQAALEVSQRAISAMGLFDYLR</sequence>
<dbReference type="OrthoDB" id="159975at2"/>
<keyword evidence="2" id="KW-0282">Flagellum</keyword>
<dbReference type="AlphaFoldDB" id="A0A3D1JDM3"/>
<dbReference type="Proteomes" id="UP000264141">
    <property type="component" value="Unassembled WGS sequence"/>
</dbReference>
<dbReference type="PANTHER" id="PTHR42792:SF1">
    <property type="entry name" value="FLAGELLAR HOOK-ASSOCIATED PROTEIN 3"/>
    <property type="match status" value="1"/>
</dbReference>
<evidence type="ECO:0000313" key="2">
    <source>
        <dbReference type="EMBL" id="HCE16285.1"/>
    </source>
</evidence>
<gene>
    <name evidence="2" type="primary">flgL</name>
    <name evidence="2" type="ORF">DEQ80_00360</name>
</gene>
<evidence type="ECO:0000313" key="3">
    <source>
        <dbReference type="Proteomes" id="UP000264141"/>
    </source>
</evidence>
<dbReference type="InterPro" id="IPR001492">
    <property type="entry name" value="Flagellin"/>
</dbReference>
<protein>
    <submittedName>
        <fullName evidence="2">Flagellar hook-associated protein 3</fullName>
    </submittedName>
</protein>
<dbReference type="SUPFAM" id="SSF64518">
    <property type="entry name" value="Phase 1 flagellin"/>
    <property type="match status" value="1"/>
</dbReference>
<keyword evidence="2" id="KW-0969">Cilium</keyword>
<comment type="caution">
    <text evidence="2">The sequence shown here is derived from an EMBL/GenBank/DDBJ whole genome shotgun (WGS) entry which is preliminary data.</text>
</comment>
<organism evidence="2 3">
    <name type="scientific">Anaerolinea thermolimosa</name>
    <dbReference type="NCBI Taxonomy" id="229919"/>
    <lineage>
        <taxon>Bacteria</taxon>
        <taxon>Bacillati</taxon>
        <taxon>Chloroflexota</taxon>
        <taxon>Anaerolineae</taxon>
        <taxon>Anaerolineales</taxon>
        <taxon>Anaerolineaceae</taxon>
        <taxon>Anaerolinea</taxon>
    </lineage>
</organism>
<dbReference type="InterPro" id="IPR001029">
    <property type="entry name" value="Flagellin_N"/>
</dbReference>
<dbReference type="PANTHER" id="PTHR42792">
    <property type="entry name" value="FLAGELLIN"/>
    <property type="match status" value="1"/>
</dbReference>